<dbReference type="InterPro" id="IPR041205">
    <property type="entry name" value="ScsC_N"/>
</dbReference>
<accession>A0ABP7LEH4</accession>
<dbReference type="SUPFAM" id="SSF52833">
    <property type="entry name" value="Thioredoxin-like"/>
    <property type="match status" value="1"/>
</dbReference>
<evidence type="ECO:0000256" key="1">
    <source>
        <dbReference type="SAM" id="SignalP"/>
    </source>
</evidence>
<gene>
    <name evidence="4" type="ORF">GCM10022405_24120</name>
</gene>
<feature type="signal peptide" evidence="1">
    <location>
        <begin position="1"/>
        <end position="22"/>
    </location>
</feature>
<dbReference type="CDD" id="cd03023">
    <property type="entry name" value="DsbA_Com1_like"/>
    <property type="match status" value="1"/>
</dbReference>
<feature type="chain" id="PRO_5046021245" evidence="1">
    <location>
        <begin position="23"/>
        <end position="290"/>
    </location>
</feature>
<dbReference type="InterPro" id="IPR036249">
    <property type="entry name" value="Thioredoxin-like_sf"/>
</dbReference>
<sequence>MKLNNLALSVVLVTGSSITATATAMADKQSAAIVPSGAVAAEVHPVELPFPEKGFTSKQEARIGEVAKEYLLAHPEILVEVSQKLQVQQQKQLLMAITQAVLRHQDALLDDKSTPSYGPANAKVAFIEFFDYQCSVCAHQAPVIEALIKANPQVRYVFKEWPIFAQRWPTSLTAANIGLRLWQQKGADAYLAYHNALYATGHDEGKLTNEDIEKVAAKAGKLRGKNYEMLEVLSHTDTLAQNLGLSGTPGMIVMPMNGATVDNVTIILGGADQATLQTAIYKAAGQSGGE</sequence>
<organism evidence="4 5">
    <name type="scientific">Gibbsiella dentisursi</name>
    <dbReference type="NCBI Taxonomy" id="796890"/>
    <lineage>
        <taxon>Bacteria</taxon>
        <taxon>Pseudomonadati</taxon>
        <taxon>Pseudomonadota</taxon>
        <taxon>Gammaproteobacteria</taxon>
        <taxon>Enterobacterales</taxon>
        <taxon>Yersiniaceae</taxon>
        <taxon>Gibbsiella</taxon>
    </lineage>
</organism>
<keyword evidence="5" id="KW-1185">Reference proteome</keyword>
<evidence type="ECO:0000313" key="4">
    <source>
        <dbReference type="EMBL" id="GAA3898017.1"/>
    </source>
</evidence>
<protein>
    <submittedName>
        <fullName evidence="4">DsbA family protein</fullName>
    </submittedName>
</protein>
<proteinExistence type="predicted"/>
<dbReference type="Gene3D" id="3.40.30.10">
    <property type="entry name" value="Glutaredoxin"/>
    <property type="match status" value="1"/>
</dbReference>
<feature type="domain" description="Copper resistance protein ScsC N-terminal" evidence="3">
    <location>
        <begin position="59"/>
        <end position="92"/>
    </location>
</feature>
<dbReference type="Pfam" id="PF13462">
    <property type="entry name" value="Thioredoxin_4"/>
    <property type="match status" value="1"/>
</dbReference>
<feature type="domain" description="Thioredoxin-like fold" evidence="2">
    <location>
        <begin position="112"/>
        <end position="253"/>
    </location>
</feature>
<evidence type="ECO:0000259" key="3">
    <source>
        <dbReference type="Pfam" id="PF18312"/>
    </source>
</evidence>
<reference evidence="5" key="1">
    <citation type="journal article" date="2019" name="Int. J. Syst. Evol. Microbiol.">
        <title>The Global Catalogue of Microorganisms (GCM) 10K type strain sequencing project: providing services to taxonomists for standard genome sequencing and annotation.</title>
        <authorList>
            <consortium name="The Broad Institute Genomics Platform"/>
            <consortium name="The Broad Institute Genome Sequencing Center for Infectious Disease"/>
            <person name="Wu L."/>
            <person name="Ma J."/>
        </authorList>
    </citation>
    <scope>NUCLEOTIDE SEQUENCE [LARGE SCALE GENOMIC DNA]</scope>
    <source>
        <strain evidence="5">JCM 17201</strain>
    </source>
</reference>
<comment type="caution">
    <text evidence="4">The sequence shown here is derived from an EMBL/GenBank/DDBJ whole genome shotgun (WGS) entry which is preliminary data.</text>
</comment>
<dbReference type="InterPro" id="IPR012336">
    <property type="entry name" value="Thioredoxin-like_fold"/>
</dbReference>
<name>A0ABP7LEH4_9GAMM</name>
<keyword evidence="1" id="KW-0732">Signal</keyword>
<dbReference type="Pfam" id="PF18312">
    <property type="entry name" value="ScsC_N"/>
    <property type="match status" value="1"/>
</dbReference>
<evidence type="ECO:0000313" key="5">
    <source>
        <dbReference type="Proteomes" id="UP001499994"/>
    </source>
</evidence>
<dbReference type="EMBL" id="BAABDG010000003">
    <property type="protein sequence ID" value="GAA3898017.1"/>
    <property type="molecule type" value="Genomic_DNA"/>
</dbReference>
<dbReference type="Proteomes" id="UP001499994">
    <property type="component" value="Unassembled WGS sequence"/>
</dbReference>
<evidence type="ECO:0000259" key="2">
    <source>
        <dbReference type="Pfam" id="PF13462"/>
    </source>
</evidence>